<proteinExistence type="predicted"/>
<gene>
    <name evidence="1" type="ORF">AQUCO_04500220v1</name>
</gene>
<evidence type="ECO:0000313" key="1">
    <source>
        <dbReference type="EMBL" id="PIA32459.1"/>
    </source>
</evidence>
<dbReference type="EMBL" id="KZ305062">
    <property type="protein sequence ID" value="PIA32459.1"/>
    <property type="molecule type" value="Genomic_DNA"/>
</dbReference>
<keyword evidence="2" id="KW-1185">Reference proteome</keyword>
<sequence>MSEELSTKECIQFNFIKVLEYSPKYRHPYTGTDQIQHQNQTQKEKIYLLGLYRASDTIILGYFWAASSQPYRTRLWYLF</sequence>
<dbReference type="AlphaFoldDB" id="A0A2G5CMH8"/>
<organism evidence="1 2">
    <name type="scientific">Aquilegia coerulea</name>
    <name type="common">Rocky mountain columbine</name>
    <dbReference type="NCBI Taxonomy" id="218851"/>
    <lineage>
        <taxon>Eukaryota</taxon>
        <taxon>Viridiplantae</taxon>
        <taxon>Streptophyta</taxon>
        <taxon>Embryophyta</taxon>
        <taxon>Tracheophyta</taxon>
        <taxon>Spermatophyta</taxon>
        <taxon>Magnoliopsida</taxon>
        <taxon>Ranunculales</taxon>
        <taxon>Ranunculaceae</taxon>
        <taxon>Thalictroideae</taxon>
        <taxon>Aquilegia</taxon>
    </lineage>
</organism>
<evidence type="ECO:0000313" key="2">
    <source>
        <dbReference type="Proteomes" id="UP000230069"/>
    </source>
</evidence>
<dbReference type="InParanoid" id="A0A2G5CMH8"/>
<dbReference type="Proteomes" id="UP000230069">
    <property type="component" value="Unassembled WGS sequence"/>
</dbReference>
<protein>
    <submittedName>
        <fullName evidence="1">Uncharacterized protein</fullName>
    </submittedName>
</protein>
<accession>A0A2G5CMH8</accession>
<name>A0A2G5CMH8_AQUCA</name>
<reference evidence="1 2" key="1">
    <citation type="submission" date="2017-09" db="EMBL/GenBank/DDBJ databases">
        <title>WGS assembly of Aquilegia coerulea Goldsmith.</title>
        <authorList>
            <person name="Hodges S."/>
            <person name="Kramer E."/>
            <person name="Nordborg M."/>
            <person name="Tomkins J."/>
            <person name="Borevitz J."/>
            <person name="Derieg N."/>
            <person name="Yan J."/>
            <person name="Mihaltcheva S."/>
            <person name="Hayes R.D."/>
            <person name="Rokhsar D."/>
        </authorList>
    </citation>
    <scope>NUCLEOTIDE SEQUENCE [LARGE SCALE GENOMIC DNA]</scope>
    <source>
        <strain evidence="2">cv. Goldsmith</strain>
    </source>
</reference>